<dbReference type="Gene3D" id="3.40.50.1820">
    <property type="entry name" value="alpha/beta hydrolase"/>
    <property type="match status" value="1"/>
</dbReference>
<dbReference type="Proteomes" id="UP000367825">
    <property type="component" value="Unassembled WGS sequence"/>
</dbReference>
<dbReference type="GO" id="GO:0102296">
    <property type="term" value="F:4,5-9,10-diseco-3-hydroxy-5,9,17-trioxoandrosta-1(10),2-diene-4-oate hydrolase activity"/>
    <property type="evidence" value="ECO:0007669"/>
    <property type="project" value="UniProtKB-EC"/>
</dbReference>
<accession>A0A5E4W2S0</accession>
<sequence length="70" mass="7910">MKPEAIQCETLYLWTNDNPVHDVPAAEAACARTPKGQLFVMKAQAAHWPQYEAPEEFNDVMLKFLSTGRC</sequence>
<reference evidence="1 2" key="1">
    <citation type="submission" date="2019-08" db="EMBL/GenBank/DDBJ databases">
        <authorList>
            <person name="Peeters C."/>
        </authorList>
    </citation>
    <scope>NUCLEOTIDE SEQUENCE [LARGE SCALE GENOMIC DNA]</scope>
    <source>
        <strain evidence="1 2">LMG 31109</strain>
    </source>
</reference>
<evidence type="ECO:0000313" key="2">
    <source>
        <dbReference type="Proteomes" id="UP000367825"/>
    </source>
</evidence>
<evidence type="ECO:0000313" key="1">
    <source>
        <dbReference type="EMBL" id="VVE17936.1"/>
    </source>
</evidence>
<keyword evidence="1" id="KW-0378">Hydrolase</keyword>
<gene>
    <name evidence="1" type="primary">hsaD_3</name>
    <name evidence="1" type="ORF">PNO31109_02976</name>
</gene>
<dbReference type="RefSeq" id="WP_150556253.1">
    <property type="nucleotide sequence ID" value="NZ_CABPSC010000011.1"/>
</dbReference>
<dbReference type="EC" id="3.7.1.17" evidence="1"/>
<dbReference type="OrthoDB" id="8523637at2"/>
<name>A0A5E4W2S0_9BURK</name>
<dbReference type="SUPFAM" id="SSF53474">
    <property type="entry name" value="alpha/beta-Hydrolases"/>
    <property type="match status" value="1"/>
</dbReference>
<dbReference type="EMBL" id="CABPSC010000011">
    <property type="protein sequence ID" value="VVE17936.1"/>
    <property type="molecule type" value="Genomic_DNA"/>
</dbReference>
<dbReference type="AlphaFoldDB" id="A0A5E4W2S0"/>
<keyword evidence="2" id="KW-1185">Reference proteome</keyword>
<organism evidence="1 2">
    <name type="scientific">Pandoraea nosoerga</name>
    <dbReference type="NCBI Taxonomy" id="2508296"/>
    <lineage>
        <taxon>Bacteria</taxon>
        <taxon>Pseudomonadati</taxon>
        <taxon>Pseudomonadota</taxon>
        <taxon>Betaproteobacteria</taxon>
        <taxon>Burkholderiales</taxon>
        <taxon>Burkholderiaceae</taxon>
        <taxon>Pandoraea</taxon>
    </lineage>
</organism>
<protein>
    <submittedName>
        <fullName evidence="1">4,5:9,10-diseco-3-hydroxy-5,9, 17-trioxoandrosta-1(10),2-diene-4-oate hydrolase</fullName>
        <ecNumber evidence="1">3.7.1.17</ecNumber>
    </submittedName>
</protein>
<proteinExistence type="predicted"/>
<dbReference type="InterPro" id="IPR029058">
    <property type="entry name" value="AB_hydrolase_fold"/>
</dbReference>